<evidence type="ECO:0000313" key="1">
    <source>
        <dbReference type="EMBL" id="CAB4130633.1"/>
    </source>
</evidence>
<dbReference type="EMBL" id="LR796246">
    <property type="protein sequence ID" value="CAB4130633.1"/>
    <property type="molecule type" value="Genomic_DNA"/>
</dbReference>
<name>A0A6J5LBD1_9CAUD</name>
<accession>A0A6J5LBD1</accession>
<reference evidence="1" key="1">
    <citation type="submission" date="2020-04" db="EMBL/GenBank/DDBJ databases">
        <authorList>
            <person name="Chiriac C."/>
            <person name="Salcher M."/>
            <person name="Ghai R."/>
            <person name="Kavagutti S V."/>
        </authorList>
    </citation>
    <scope>NUCLEOTIDE SEQUENCE</scope>
</reference>
<sequence length="71" mass="8418">MTYVTVDVDMSEFSDEEIKHEYARRNLGGAAENWSEYEELSKAYMLHHQGKKDMAYEILWKMCLIKLNKVV</sequence>
<organism evidence="1">
    <name type="scientific">uncultured Caudovirales phage</name>
    <dbReference type="NCBI Taxonomy" id="2100421"/>
    <lineage>
        <taxon>Viruses</taxon>
        <taxon>Duplodnaviria</taxon>
        <taxon>Heunggongvirae</taxon>
        <taxon>Uroviricota</taxon>
        <taxon>Caudoviricetes</taxon>
        <taxon>Peduoviridae</taxon>
        <taxon>Maltschvirus</taxon>
        <taxon>Maltschvirus maltsch</taxon>
    </lineage>
</organism>
<gene>
    <name evidence="1" type="ORF">UFOVP133_7</name>
</gene>
<protein>
    <submittedName>
        <fullName evidence="1">Uncharacterized protein</fullName>
    </submittedName>
</protein>
<proteinExistence type="predicted"/>